<dbReference type="RefSeq" id="XP_037158383.1">
    <property type="nucleotide sequence ID" value="XM_037314724.1"/>
</dbReference>
<keyword evidence="3" id="KW-1185">Reference proteome</keyword>
<name>A0A8H6CJC4_9LECA</name>
<proteinExistence type="predicted"/>
<dbReference type="EMBL" id="JACCJC010000112">
    <property type="protein sequence ID" value="KAF6224685.1"/>
    <property type="molecule type" value="Genomic_DNA"/>
</dbReference>
<dbReference type="EMBL" id="JACCJC010000127">
    <property type="protein sequence ID" value="KAF6223886.1"/>
    <property type="molecule type" value="Genomic_DNA"/>
</dbReference>
<reference evidence="2 3" key="1">
    <citation type="journal article" date="2020" name="Genomics">
        <title>Complete, high-quality genomes from long-read metagenomic sequencing of two wolf lichen thalli reveals enigmatic genome architecture.</title>
        <authorList>
            <person name="McKenzie S.K."/>
            <person name="Walston R.F."/>
            <person name="Allen J.L."/>
        </authorList>
    </citation>
    <scope>NUCLEOTIDE SEQUENCE [LARGE SCALE GENOMIC DNA]</scope>
    <source>
        <strain evidence="2">WasteWater2</strain>
    </source>
</reference>
<dbReference type="Proteomes" id="UP000578531">
    <property type="component" value="Unassembled WGS sequence"/>
</dbReference>
<evidence type="ECO:0000313" key="2">
    <source>
        <dbReference type="EMBL" id="KAF6224685.1"/>
    </source>
</evidence>
<dbReference type="AlphaFoldDB" id="A0A8H6CJC4"/>
<organism evidence="2 3">
    <name type="scientific">Letharia columbiana</name>
    <dbReference type="NCBI Taxonomy" id="112416"/>
    <lineage>
        <taxon>Eukaryota</taxon>
        <taxon>Fungi</taxon>
        <taxon>Dikarya</taxon>
        <taxon>Ascomycota</taxon>
        <taxon>Pezizomycotina</taxon>
        <taxon>Lecanoromycetes</taxon>
        <taxon>OSLEUM clade</taxon>
        <taxon>Lecanoromycetidae</taxon>
        <taxon>Lecanorales</taxon>
        <taxon>Lecanorineae</taxon>
        <taxon>Parmeliaceae</taxon>
        <taxon>Letharia</taxon>
    </lineage>
</organism>
<reference evidence="2" key="2">
    <citation type="submission" date="2020-05" db="EMBL/GenBank/DDBJ databases">
        <authorList>
            <person name="Mckenzie S.K."/>
            <person name="Walston R.F."/>
            <person name="Allen J.L."/>
        </authorList>
    </citation>
    <scope>NUCLEOTIDE SEQUENCE</scope>
    <source>
        <strain evidence="2">WasteWater2</strain>
    </source>
</reference>
<evidence type="ECO:0000313" key="3">
    <source>
        <dbReference type="Proteomes" id="UP000578531"/>
    </source>
</evidence>
<comment type="caution">
    <text evidence="2">The sequence shown here is derived from an EMBL/GenBank/DDBJ whole genome shotgun (WGS) entry which is preliminary data.</text>
</comment>
<accession>A0A8H6CJC4</accession>
<dbReference type="GeneID" id="59294527"/>
<protein>
    <submittedName>
        <fullName evidence="2">Uncharacterized protein</fullName>
    </submittedName>
</protein>
<evidence type="ECO:0000313" key="1">
    <source>
        <dbReference type="EMBL" id="KAF6223886.1"/>
    </source>
</evidence>
<sequence length="72" mass="8092">MTTCSRRPQGTQYGYAIAAHVSSGYVQAGNGQRRWYWQVRTHSITRRNDDEVQGLNLLRGDAVVRVEVLGAN</sequence>
<gene>
    <name evidence="2" type="ORF">HO173_012894</name>
    <name evidence="1" type="ORF">HO173_013088</name>
</gene>